<dbReference type="Proteomes" id="UP000290365">
    <property type="component" value="Chromosome"/>
</dbReference>
<dbReference type="EC" id="4.1.3.27" evidence="5 15"/>
<dbReference type="Gene3D" id="3.60.120.10">
    <property type="entry name" value="Anthranilate synthase"/>
    <property type="match status" value="1"/>
</dbReference>
<dbReference type="Pfam" id="PF04715">
    <property type="entry name" value="Anth_synt_I_N"/>
    <property type="match status" value="1"/>
</dbReference>
<dbReference type="GO" id="GO:0046872">
    <property type="term" value="F:metal ion binding"/>
    <property type="evidence" value="ECO:0007669"/>
    <property type="project" value="UniProtKB-KW"/>
</dbReference>
<dbReference type="SUPFAM" id="SSF56322">
    <property type="entry name" value="ADC synthase"/>
    <property type="match status" value="1"/>
</dbReference>
<evidence type="ECO:0000256" key="14">
    <source>
        <dbReference type="ARBA" id="ARBA00047683"/>
    </source>
</evidence>
<name>A0A4P6JQS5_KTERU</name>
<feature type="compositionally biased region" description="Basic and acidic residues" evidence="16">
    <location>
        <begin position="535"/>
        <end position="544"/>
    </location>
</feature>
<evidence type="ECO:0000313" key="19">
    <source>
        <dbReference type="EMBL" id="QBD77787.1"/>
    </source>
</evidence>
<feature type="domain" description="Chorismate-utilising enzyme C-terminal" evidence="17">
    <location>
        <begin position="248"/>
        <end position="501"/>
    </location>
</feature>
<evidence type="ECO:0000256" key="2">
    <source>
        <dbReference type="ARBA" id="ARBA00004873"/>
    </source>
</evidence>
<comment type="pathway">
    <text evidence="2 15">Amino-acid biosynthesis; L-tryptophan biosynthesis; L-tryptophan from chorismate: step 1/5.</text>
</comment>
<sequence>MYYPSFEEIERLRDAEMSVHAGKQGRPLLPFYRDILADMETPVSAYCKTAQSPYSFLLESVSGGEHVARYSFIGTDPYLVMIQRGETASLHRHDIEYDGTTASRIEEVPCHDPLAFVEAELGQYRLVTPPTISPDELPKFYGGAVGYLGYEAVARFERVPVPEKNELDLPLAVFCFTETVLVFDHVKHRVRIVTHLHLDAPDLAAEYRRGREIIEAVQQRLHQPVRLPQEPAPIHDSAALQISSNRSKEEFEEMVRRSVEYIHAGDAFQIVPSQRLSRHVNAAPFTVYRALRAINPSPYMFYLDLEDFHIVGASPELLVRFEDNEVTIRPIAGTRPRGADRQQDEFFIEELKGDPKERAEHVMLVDLARNDVGRVSKAGTVKVSEFMDIERYSHVIHLVSNVTGRLREDVTPFEALRAGFPAGTVSGAPKIRAMEIIQELENTQRGVYAGAVGYFSHTGNQETAIALRTMVIKNGRAYVQAGCGVVADSDPSAEYEESLNKARALLRALDEAERLAQAQSTCEGEKPENLSSHANEGKNHVAIN</sequence>
<dbReference type="PANTHER" id="PTHR11236">
    <property type="entry name" value="AMINOBENZOATE/ANTHRANILATE SYNTHASE"/>
    <property type="match status" value="1"/>
</dbReference>
<evidence type="ECO:0000256" key="11">
    <source>
        <dbReference type="ARBA" id="ARBA00023141"/>
    </source>
</evidence>
<dbReference type="Pfam" id="PF00425">
    <property type="entry name" value="Chorismate_bind"/>
    <property type="match status" value="1"/>
</dbReference>
<reference evidence="19 20" key="1">
    <citation type="submission" date="2019-01" db="EMBL/GenBank/DDBJ databases">
        <title>Ktedonosporobacter rubrisoli SCAWS-G2.</title>
        <authorList>
            <person name="Huang Y."/>
            <person name="Yan B."/>
        </authorList>
    </citation>
    <scope>NUCLEOTIDE SEQUENCE [LARGE SCALE GENOMIC DNA]</scope>
    <source>
        <strain evidence="19 20">SCAWS-G2</strain>
    </source>
</reference>
<evidence type="ECO:0000256" key="6">
    <source>
        <dbReference type="ARBA" id="ARBA00020653"/>
    </source>
</evidence>
<evidence type="ECO:0000256" key="8">
    <source>
        <dbReference type="ARBA" id="ARBA00022723"/>
    </source>
</evidence>
<dbReference type="GO" id="GO:0000162">
    <property type="term" value="P:L-tryptophan biosynthetic process"/>
    <property type="evidence" value="ECO:0007669"/>
    <property type="project" value="UniProtKB-UniPathway"/>
</dbReference>
<keyword evidence="9 15" id="KW-0822">Tryptophan biosynthesis</keyword>
<dbReference type="InterPro" id="IPR005801">
    <property type="entry name" value="ADC_synthase"/>
</dbReference>
<dbReference type="InterPro" id="IPR019999">
    <property type="entry name" value="Anth_synth_I-like"/>
</dbReference>
<dbReference type="AlphaFoldDB" id="A0A4P6JQS5"/>
<dbReference type="RefSeq" id="WP_129888840.1">
    <property type="nucleotide sequence ID" value="NZ_CP035758.1"/>
</dbReference>
<evidence type="ECO:0000256" key="4">
    <source>
        <dbReference type="ARBA" id="ARBA00011575"/>
    </source>
</evidence>
<evidence type="ECO:0000256" key="5">
    <source>
        <dbReference type="ARBA" id="ARBA00012266"/>
    </source>
</evidence>
<evidence type="ECO:0000256" key="9">
    <source>
        <dbReference type="ARBA" id="ARBA00022822"/>
    </source>
</evidence>
<evidence type="ECO:0000256" key="10">
    <source>
        <dbReference type="ARBA" id="ARBA00022842"/>
    </source>
</evidence>
<dbReference type="PANTHER" id="PTHR11236:SF48">
    <property type="entry name" value="ISOCHORISMATE SYNTHASE MENF"/>
    <property type="match status" value="1"/>
</dbReference>
<keyword evidence="12 15" id="KW-0456">Lyase</keyword>
<comment type="similarity">
    <text evidence="3 15">Belongs to the anthranilate synthase component I family.</text>
</comment>
<dbReference type="InterPro" id="IPR015890">
    <property type="entry name" value="Chorismate_C"/>
</dbReference>
<dbReference type="GO" id="GO:0004049">
    <property type="term" value="F:anthranilate synthase activity"/>
    <property type="evidence" value="ECO:0007669"/>
    <property type="project" value="UniProtKB-EC"/>
</dbReference>
<evidence type="ECO:0000259" key="17">
    <source>
        <dbReference type="Pfam" id="PF00425"/>
    </source>
</evidence>
<feature type="domain" description="Anthranilate synthase component I N-terminal" evidence="18">
    <location>
        <begin position="38"/>
        <end position="191"/>
    </location>
</feature>
<evidence type="ECO:0000256" key="1">
    <source>
        <dbReference type="ARBA" id="ARBA00001946"/>
    </source>
</evidence>
<evidence type="ECO:0000256" key="15">
    <source>
        <dbReference type="RuleBase" id="RU364045"/>
    </source>
</evidence>
<organism evidence="19 20">
    <name type="scientific">Ktedonosporobacter rubrisoli</name>
    <dbReference type="NCBI Taxonomy" id="2509675"/>
    <lineage>
        <taxon>Bacteria</taxon>
        <taxon>Bacillati</taxon>
        <taxon>Chloroflexota</taxon>
        <taxon>Ktedonobacteria</taxon>
        <taxon>Ktedonobacterales</taxon>
        <taxon>Ktedonosporobacteraceae</taxon>
        <taxon>Ktedonosporobacter</taxon>
    </lineage>
</organism>
<keyword evidence="7 15" id="KW-0028">Amino-acid biosynthesis</keyword>
<dbReference type="OrthoDB" id="9803598at2"/>
<evidence type="ECO:0000259" key="18">
    <source>
        <dbReference type="Pfam" id="PF04715"/>
    </source>
</evidence>
<dbReference type="KEGG" id="kbs:EPA93_18025"/>
<evidence type="ECO:0000256" key="16">
    <source>
        <dbReference type="SAM" id="MobiDB-lite"/>
    </source>
</evidence>
<feature type="region of interest" description="Disordered" evidence="16">
    <location>
        <begin position="517"/>
        <end position="544"/>
    </location>
</feature>
<keyword evidence="20" id="KW-1185">Reference proteome</keyword>
<proteinExistence type="inferred from homology"/>
<keyword evidence="8 15" id="KW-0479">Metal-binding</keyword>
<accession>A0A4P6JQS5</accession>
<evidence type="ECO:0000256" key="3">
    <source>
        <dbReference type="ARBA" id="ARBA00009562"/>
    </source>
</evidence>
<dbReference type="UniPathway" id="UPA00035">
    <property type="reaction ID" value="UER00040"/>
</dbReference>
<evidence type="ECO:0000313" key="20">
    <source>
        <dbReference type="Proteomes" id="UP000290365"/>
    </source>
</evidence>
<evidence type="ECO:0000256" key="7">
    <source>
        <dbReference type="ARBA" id="ARBA00022605"/>
    </source>
</evidence>
<dbReference type="EMBL" id="CP035758">
    <property type="protein sequence ID" value="QBD77787.1"/>
    <property type="molecule type" value="Genomic_DNA"/>
</dbReference>
<dbReference type="InterPro" id="IPR005256">
    <property type="entry name" value="Anth_synth_I_PabB"/>
</dbReference>
<protein>
    <recommendedName>
        <fullName evidence="6 15">Anthranilate synthase component 1</fullName>
        <ecNumber evidence="5 15">4.1.3.27</ecNumber>
    </recommendedName>
</protein>
<dbReference type="NCBIfam" id="TIGR00564">
    <property type="entry name" value="trpE_most"/>
    <property type="match status" value="1"/>
</dbReference>
<comment type="cofactor">
    <cofactor evidence="1 15">
        <name>Mg(2+)</name>
        <dbReference type="ChEBI" id="CHEBI:18420"/>
    </cofactor>
</comment>
<comment type="subunit">
    <text evidence="4 15">Heterotetramer consisting of two non-identical subunits: a beta subunit (TrpG) and a large alpha subunit (TrpE).</text>
</comment>
<comment type="catalytic activity">
    <reaction evidence="14 15">
        <text>chorismate + L-glutamine = anthranilate + pyruvate + L-glutamate + H(+)</text>
        <dbReference type="Rhea" id="RHEA:21732"/>
        <dbReference type="ChEBI" id="CHEBI:15361"/>
        <dbReference type="ChEBI" id="CHEBI:15378"/>
        <dbReference type="ChEBI" id="CHEBI:16567"/>
        <dbReference type="ChEBI" id="CHEBI:29748"/>
        <dbReference type="ChEBI" id="CHEBI:29985"/>
        <dbReference type="ChEBI" id="CHEBI:58359"/>
        <dbReference type="EC" id="4.1.3.27"/>
    </reaction>
</comment>
<keyword evidence="11 15" id="KW-0057">Aromatic amino acid biosynthesis</keyword>
<gene>
    <name evidence="15 19" type="primary">trpE</name>
    <name evidence="19" type="ORF">EPA93_18025</name>
</gene>
<dbReference type="PRINTS" id="PR00095">
    <property type="entry name" value="ANTSNTHASEI"/>
</dbReference>
<keyword evidence="10 15" id="KW-0460">Magnesium</keyword>
<comment type="function">
    <text evidence="13 15">Part of a heterotetrameric complex that catalyzes the two-step biosynthesis of anthranilate, an intermediate in the biosynthesis of L-tryptophan. In the first step, the glutamine-binding beta subunit (TrpG) of anthranilate synthase (AS) provides the glutamine amidotransferase activity which generates ammonia as a substrate that, along with chorismate, is used in the second step, catalyzed by the large alpha subunit of AS (TrpE) to produce anthranilate. In the absence of TrpG, TrpE can synthesize anthranilate directly from chorismate and high concentrations of ammonia.</text>
</comment>
<evidence type="ECO:0000256" key="12">
    <source>
        <dbReference type="ARBA" id="ARBA00023239"/>
    </source>
</evidence>
<dbReference type="InterPro" id="IPR006805">
    <property type="entry name" value="Anth_synth_I_N"/>
</dbReference>
<evidence type="ECO:0000256" key="13">
    <source>
        <dbReference type="ARBA" id="ARBA00025634"/>
    </source>
</evidence>